<comment type="subcellular location">
    <subcellularLocation>
        <location evidence="1">Endoplasmic reticulum membrane</location>
        <topology evidence="1">Multi-pass membrane protein</topology>
    </subcellularLocation>
</comment>
<dbReference type="GO" id="GO:0006670">
    <property type="term" value="P:sphingosine metabolic process"/>
    <property type="evidence" value="ECO:0007669"/>
    <property type="project" value="TreeGrafter"/>
</dbReference>
<feature type="transmembrane region" description="Helical" evidence="8">
    <location>
        <begin position="259"/>
        <end position="276"/>
    </location>
</feature>
<feature type="transmembrane region" description="Helical" evidence="8">
    <location>
        <begin position="228"/>
        <end position="247"/>
    </location>
</feature>
<dbReference type="EMBL" id="OC915852">
    <property type="protein sequence ID" value="CAD7642214.1"/>
    <property type="molecule type" value="Genomic_DNA"/>
</dbReference>
<evidence type="ECO:0000256" key="6">
    <source>
        <dbReference type="ARBA" id="ARBA00023136"/>
    </source>
</evidence>
<reference evidence="9" key="1">
    <citation type="submission" date="2020-11" db="EMBL/GenBank/DDBJ databases">
        <authorList>
            <person name="Tran Van P."/>
        </authorList>
    </citation>
    <scope>NUCLEOTIDE SEQUENCE</scope>
</reference>
<protein>
    <recommendedName>
        <fullName evidence="11">Sphingosine-1-phosphate phosphatase 1</fullName>
    </recommendedName>
</protein>
<evidence type="ECO:0000256" key="1">
    <source>
        <dbReference type="ARBA" id="ARBA00004477"/>
    </source>
</evidence>
<feature type="transmembrane region" description="Helical" evidence="8">
    <location>
        <begin position="118"/>
        <end position="143"/>
    </location>
</feature>
<keyword evidence="6 8" id="KW-0472">Membrane</keyword>
<evidence type="ECO:0008006" key="11">
    <source>
        <dbReference type="Google" id="ProtNLM"/>
    </source>
</evidence>
<gene>
    <name evidence="9" type="ORF">ONB1V03_LOCUS3473</name>
</gene>
<dbReference type="GO" id="GO:0005789">
    <property type="term" value="C:endoplasmic reticulum membrane"/>
    <property type="evidence" value="ECO:0007669"/>
    <property type="project" value="UniProtKB-SubCell"/>
</dbReference>
<evidence type="ECO:0000256" key="4">
    <source>
        <dbReference type="ARBA" id="ARBA00022824"/>
    </source>
</evidence>
<dbReference type="Proteomes" id="UP000728032">
    <property type="component" value="Unassembled WGS sequence"/>
</dbReference>
<evidence type="ECO:0000313" key="9">
    <source>
        <dbReference type="EMBL" id="CAD7642214.1"/>
    </source>
</evidence>
<dbReference type="AlphaFoldDB" id="A0A7R9LIF0"/>
<keyword evidence="10" id="KW-1185">Reference proteome</keyword>
<keyword evidence="5 8" id="KW-1133">Transmembrane helix</keyword>
<organism evidence="9">
    <name type="scientific">Oppiella nova</name>
    <dbReference type="NCBI Taxonomy" id="334625"/>
    <lineage>
        <taxon>Eukaryota</taxon>
        <taxon>Metazoa</taxon>
        <taxon>Ecdysozoa</taxon>
        <taxon>Arthropoda</taxon>
        <taxon>Chelicerata</taxon>
        <taxon>Arachnida</taxon>
        <taxon>Acari</taxon>
        <taxon>Acariformes</taxon>
        <taxon>Sarcoptiformes</taxon>
        <taxon>Oribatida</taxon>
        <taxon>Brachypylina</taxon>
        <taxon>Oppioidea</taxon>
        <taxon>Oppiidae</taxon>
        <taxon>Oppiella</taxon>
    </lineage>
</organism>
<evidence type="ECO:0000256" key="7">
    <source>
        <dbReference type="SAM" id="MobiDB-lite"/>
    </source>
</evidence>
<evidence type="ECO:0000256" key="2">
    <source>
        <dbReference type="ARBA" id="ARBA00022692"/>
    </source>
</evidence>
<dbReference type="GO" id="GO:0042392">
    <property type="term" value="F:sphingosine-1-phosphate phosphatase activity"/>
    <property type="evidence" value="ECO:0007669"/>
    <property type="project" value="TreeGrafter"/>
</dbReference>
<keyword evidence="4" id="KW-0256">Endoplasmic reticulum</keyword>
<evidence type="ECO:0000313" key="10">
    <source>
        <dbReference type="Proteomes" id="UP000728032"/>
    </source>
</evidence>
<dbReference type="InterPro" id="IPR036938">
    <property type="entry name" value="PAP2/HPO_sf"/>
</dbReference>
<feature type="transmembrane region" description="Helical" evidence="8">
    <location>
        <begin position="384"/>
        <end position="405"/>
    </location>
</feature>
<dbReference type="OrthoDB" id="301434at2759"/>
<evidence type="ECO:0000256" key="5">
    <source>
        <dbReference type="ARBA" id="ARBA00022989"/>
    </source>
</evidence>
<feature type="transmembrane region" description="Helical" evidence="8">
    <location>
        <begin position="330"/>
        <end position="363"/>
    </location>
</feature>
<proteinExistence type="predicted"/>
<feature type="transmembrane region" description="Helical" evidence="8">
    <location>
        <begin position="288"/>
        <end position="310"/>
    </location>
</feature>
<accession>A0A7R9LIF0</accession>
<evidence type="ECO:0000256" key="3">
    <source>
        <dbReference type="ARBA" id="ARBA00022801"/>
    </source>
</evidence>
<feature type="region of interest" description="Disordered" evidence="7">
    <location>
        <begin position="66"/>
        <end position="105"/>
    </location>
</feature>
<dbReference type="PANTHER" id="PTHR14969">
    <property type="entry name" value="SPHINGOSINE-1-PHOSPHATE PHOSPHOHYDROLASE"/>
    <property type="match status" value="1"/>
</dbReference>
<name>A0A7R9LIF0_9ACAR</name>
<dbReference type="SUPFAM" id="SSF48317">
    <property type="entry name" value="Acid phosphatase/Vanadium-dependent haloperoxidase"/>
    <property type="match status" value="1"/>
</dbReference>
<keyword evidence="2 8" id="KW-0812">Transmembrane</keyword>
<dbReference type="PANTHER" id="PTHR14969:SF28">
    <property type="entry name" value="DIHYDROSPHINGOSINE 1-PHOSPHATE PHOSPHATASE LCB3-RELATED"/>
    <property type="match status" value="1"/>
</dbReference>
<evidence type="ECO:0000256" key="8">
    <source>
        <dbReference type="SAM" id="Phobius"/>
    </source>
</evidence>
<feature type="transmembrane region" description="Helical" evidence="8">
    <location>
        <begin position="198"/>
        <end position="216"/>
    </location>
</feature>
<dbReference type="EMBL" id="CAJPVJ010001027">
    <property type="protein sequence ID" value="CAG2163912.1"/>
    <property type="molecule type" value="Genomic_DNA"/>
</dbReference>
<keyword evidence="3" id="KW-0378">Hydrolase</keyword>
<sequence length="416" mass="46671">MSAKDMDTKLTDSKTLSTIIWSYILSLKDPNLVSKFQNYFGVRVVSNDNSNSRQLTANSTNLLNGSTTDLSDTEDKTCTQRHRRELSSSSVYSTSATDNTSEDESYGKSMSYVIDNKFWYYLFSFGASLGYETFYASFFPIWFWNIDSAVGRRLVLVWVIVMYIGQALKDVVKWPRPQSPPVVVLEPEYAVEYGMPSTHAMVGSALPFCLIIFTLNRYEVDVKHDRNDIIAGLLLTALLMIIIIPLVDAIDQFHLTSPYSPFITIPLIVFLATIYPKSDRWSPARGDTCIIMGAGSGILLGSWLNFQLGIYKGPALPPPFPILWPGYGVIGLSVLRLSIGILCIVAARAIGKVLVFSLLCYIRNLDPRDPKNKIRVSVEVPCKVITYMAMGLTITYLSPVVFRFLNIERVTMFTEI</sequence>